<protein>
    <recommendedName>
        <fullName evidence="4 12">Ribosomal RNA small subunit methyltransferase E</fullName>
        <ecNumber evidence="3 12">2.1.1.193</ecNumber>
    </recommendedName>
</protein>
<evidence type="ECO:0000256" key="12">
    <source>
        <dbReference type="PIRNR" id="PIRNR015601"/>
    </source>
</evidence>
<evidence type="ECO:0000256" key="8">
    <source>
        <dbReference type="ARBA" id="ARBA00022679"/>
    </source>
</evidence>
<gene>
    <name evidence="15" type="ORF">LTT95_02785</name>
</gene>
<evidence type="ECO:0000256" key="9">
    <source>
        <dbReference type="ARBA" id="ARBA00022691"/>
    </source>
</evidence>
<reference evidence="15" key="1">
    <citation type="submission" date="2021-12" db="EMBL/GenBank/DDBJ databases">
        <authorList>
            <person name="Ulrich A."/>
        </authorList>
    </citation>
    <scope>NUCLEOTIDE SEQUENCE</scope>
    <source>
        <strain evidence="15">A1P009</strain>
    </source>
</reference>
<dbReference type="RefSeq" id="WP_232134375.1">
    <property type="nucleotide sequence ID" value="NZ_CP089507.1"/>
</dbReference>
<keyword evidence="6 12" id="KW-0698">rRNA processing</keyword>
<dbReference type="GO" id="GO:0008168">
    <property type="term" value="F:methyltransferase activity"/>
    <property type="evidence" value="ECO:0007669"/>
    <property type="project" value="UniProtKB-KW"/>
</dbReference>
<dbReference type="InterPro" id="IPR006700">
    <property type="entry name" value="RsmE"/>
</dbReference>
<feature type="domain" description="Ribosomal RNA small subunit methyltransferase E methyltransferase" evidence="13">
    <location>
        <begin position="75"/>
        <end position="237"/>
    </location>
</feature>
<evidence type="ECO:0000256" key="4">
    <source>
        <dbReference type="ARBA" id="ARBA00013673"/>
    </source>
</evidence>
<evidence type="ECO:0000259" key="13">
    <source>
        <dbReference type="Pfam" id="PF04452"/>
    </source>
</evidence>
<feature type="domain" description="Ribosomal RNA small subunit methyltransferase E PUA-like" evidence="14">
    <location>
        <begin position="20"/>
        <end position="66"/>
    </location>
</feature>
<evidence type="ECO:0000313" key="15">
    <source>
        <dbReference type="EMBL" id="MCD9095867.1"/>
    </source>
</evidence>
<comment type="function">
    <text evidence="10 12">Specifically methylates the N3 position of the uracil ring of uridine 1498 (m3U1498) in 16S rRNA. Acts on the fully assembled 30S ribosomal subunit.</text>
</comment>
<evidence type="ECO:0000259" key="14">
    <source>
        <dbReference type="Pfam" id="PF20260"/>
    </source>
</evidence>
<dbReference type="InterPro" id="IPR046887">
    <property type="entry name" value="RsmE_PUA-like"/>
</dbReference>
<keyword evidence="9 12" id="KW-0949">S-adenosyl-L-methionine</keyword>
<evidence type="ECO:0000256" key="5">
    <source>
        <dbReference type="ARBA" id="ARBA00022490"/>
    </source>
</evidence>
<keyword evidence="7 12" id="KW-0489">Methyltransferase</keyword>
<dbReference type="InterPro" id="IPR046886">
    <property type="entry name" value="RsmE_MTase_dom"/>
</dbReference>
<dbReference type="Gene3D" id="2.40.240.20">
    <property type="entry name" value="Hypothetical PUA domain-like, domain 1"/>
    <property type="match status" value="1"/>
</dbReference>
<comment type="similarity">
    <text evidence="2 12">Belongs to the RNA methyltransferase RsmE family.</text>
</comment>
<dbReference type="PANTHER" id="PTHR30027:SF3">
    <property type="entry name" value="16S RRNA (URACIL(1498)-N(3))-METHYLTRANSFERASE"/>
    <property type="match status" value="1"/>
</dbReference>
<dbReference type="InterPro" id="IPR015947">
    <property type="entry name" value="PUA-like_sf"/>
</dbReference>
<dbReference type="Pfam" id="PF04452">
    <property type="entry name" value="Methyltrans_RNA"/>
    <property type="match status" value="1"/>
</dbReference>
<dbReference type="SUPFAM" id="SSF88697">
    <property type="entry name" value="PUA domain-like"/>
    <property type="match status" value="1"/>
</dbReference>
<dbReference type="NCBIfam" id="TIGR00046">
    <property type="entry name" value="RsmE family RNA methyltransferase"/>
    <property type="match status" value="1"/>
</dbReference>
<proteinExistence type="inferred from homology"/>
<accession>A0ABS8UAE7</accession>
<evidence type="ECO:0000256" key="3">
    <source>
        <dbReference type="ARBA" id="ARBA00012328"/>
    </source>
</evidence>
<evidence type="ECO:0000256" key="10">
    <source>
        <dbReference type="ARBA" id="ARBA00025699"/>
    </source>
</evidence>
<comment type="catalytic activity">
    <reaction evidence="11 12">
        <text>uridine(1498) in 16S rRNA + S-adenosyl-L-methionine = N(3)-methyluridine(1498) in 16S rRNA + S-adenosyl-L-homocysteine + H(+)</text>
        <dbReference type="Rhea" id="RHEA:42920"/>
        <dbReference type="Rhea" id="RHEA-COMP:10283"/>
        <dbReference type="Rhea" id="RHEA-COMP:10284"/>
        <dbReference type="ChEBI" id="CHEBI:15378"/>
        <dbReference type="ChEBI" id="CHEBI:57856"/>
        <dbReference type="ChEBI" id="CHEBI:59789"/>
        <dbReference type="ChEBI" id="CHEBI:65315"/>
        <dbReference type="ChEBI" id="CHEBI:74502"/>
        <dbReference type="EC" id="2.1.1.193"/>
    </reaction>
</comment>
<dbReference type="Gene3D" id="3.40.1280.10">
    <property type="match status" value="1"/>
</dbReference>
<keyword evidence="5 12" id="KW-0963">Cytoplasm</keyword>
<dbReference type="GO" id="GO:0032259">
    <property type="term" value="P:methylation"/>
    <property type="evidence" value="ECO:0007669"/>
    <property type="project" value="UniProtKB-KW"/>
</dbReference>
<dbReference type="PANTHER" id="PTHR30027">
    <property type="entry name" value="RIBOSOMAL RNA SMALL SUBUNIT METHYLTRANSFERASE E"/>
    <property type="match status" value="1"/>
</dbReference>
<name>A0ABS8UAE7_9GAMM</name>
<organism evidence="15 16">
    <name type="scientific">Luteimonas fraxinea</name>
    <dbReference type="NCBI Taxonomy" id="2901869"/>
    <lineage>
        <taxon>Bacteria</taxon>
        <taxon>Pseudomonadati</taxon>
        <taxon>Pseudomonadota</taxon>
        <taxon>Gammaproteobacteria</taxon>
        <taxon>Lysobacterales</taxon>
        <taxon>Lysobacteraceae</taxon>
        <taxon>Luteimonas</taxon>
    </lineage>
</organism>
<evidence type="ECO:0000256" key="6">
    <source>
        <dbReference type="ARBA" id="ARBA00022552"/>
    </source>
</evidence>
<dbReference type="InterPro" id="IPR029028">
    <property type="entry name" value="Alpha/beta_knot_MTases"/>
</dbReference>
<dbReference type="InterPro" id="IPR029026">
    <property type="entry name" value="tRNA_m1G_MTases_N"/>
</dbReference>
<evidence type="ECO:0000256" key="1">
    <source>
        <dbReference type="ARBA" id="ARBA00004496"/>
    </source>
</evidence>
<dbReference type="PIRSF" id="PIRSF015601">
    <property type="entry name" value="MTase_slr0722"/>
    <property type="match status" value="1"/>
</dbReference>
<keyword evidence="16" id="KW-1185">Reference proteome</keyword>
<comment type="caution">
    <text evidence="15">The sequence shown here is derived from an EMBL/GenBank/DDBJ whole genome shotgun (WGS) entry which is preliminary data.</text>
</comment>
<dbReference type="EMBL" id="JAJQKU010000001">
    <property type="protein sequence ID" value="MCD9095867.1"/>
    <property type="molecule type" value="Genomic_DNA"/>
</dbReference>
<keyword evidence="8 12" id="KW-0808">Transferase</keyword>
<comment type="subcellular location">
    <subcellularLocation>
        <location evidence="1 12">Cytoplasm</location>
    </subcellularLocation>
</comment>
<sequence length="245" mass="26062">MRVIRAFVDRPLATGQPVELPDDAVAHLVRVLRLREGDACVLFNGDGIDHDARLVRVDKRSAVAEITGNRVIDLESPLSITLVQGIARGEKMDWILQKATELGVAAFVPVSSDRSEVKLDAERAAKRLAHWRSVVVSACEQSWRSRIPAVAPPRALAAALADLPADASRWLLDPDATSGLATMTPPSGSIVLAIGPEGGWSTNDRAALIAAGFNGLRLGPRILRTETAGMAAIAALQARFGDLAT</sequence>
<dbReference type="CDD" id="cd18084">
    <property type="entry name" value="RsmE-like"/>
    <property type="match status" value="1"/>
</dbReference>
<reference evidence="15" key="2">
    <citation type="journal article" date="2022" name="Syst. Appl. Microbiol.">
        <title>Physiological and genomic characterisation of Luteimonas fraxinea sp. nov., a bacterial species associated with trees tolerant to ash dieback.</title>
        <authorList>
            <person name="Ulrich K."/>
            <person name="Becker R."/>
            <person name="Behrendt U."/>
            <person name="Kube M."/>
            <person name="Schneck V."/>
            <person name="Ulrich A."/>
        </authorList>
    </citation>
    <scope>NUCLEOTIDE SEQUENCE</scope>
    <source>
        <strain evidence="15">A1P009</strain>
    </source>
</reference>
<evidence type="ECO:0000256" key="11">
    <source>
        <dbReference type="ARBA" id="ARBA00047944"/>
    </source>
</evidence>
<evidence type="ECO:0000313" key="16">
    <source>
        <dbReference type="Proteomes" id="UP001430360"/>
    </source>
</evidence>
<dbReference type="NCBIfam" id="NF008692">
    <property type="entry name" value="PRK11713.1-5"/>
    <property type="match status" value="1"/>
</dbReference>
<dbReference type="Pfam" id="PF20260">
    <property type="entry name" value="PUA_4"/>
    <property type="match status" value="1"/>
</dbReference>
<evidence type="ECO:0000256" key="2">
    <source>
        <dbReference type="ARBA" id="ARBA00005528"/>
    </source>
</evidence>
<evidence type="ECO:0000256" key="7">
    <source>
        <dbReference type="ARBA" id="ARBA00022603"/>
    </source>
</evidence>
<dbReference type="EC" id="2.1.1.193" evidence="3 12"/>
<dbReference type="Proteomes" id="UP001430360">
    <property type="component" value="Unassembled WGS sequence"/>
</dbReference>
<dbReference type="SUPFAM" id="SSF75217">
    <property type="entry name" value="alpha/beta knot"/>
    <property type="match status" value="1"/>
</dbReference>